<keyword evidence="4" id="KW-1185">Reference proteome</keyword>
<dbReference type="Proteomes" id="UP001189122">
    <property type="component" value="Unassembled WGS sequence"/>
</dbReference>
<gene>
    <name evidence="3" type="ORF">SI7747_16018542</name>
</gene>
<proteinExistence type="predicted"/>
<protein>
    <submittedName>
        <fullName evidence="3">Uncharacterized protein</fullName>
    </submittedName>
</protein>
<dbReference type="GO" id="GO:0008324">
    <property type="term" value="F:monoatomic cation transmembrane transporter activity"/>
    <property type="evidence" value="ECO:0007669"/>
    <property type="project" value="TreeGrafter"/>
</dbReference>
<evidence type="ECO:0000256" key="1">
    <source>
        <dbReference type="SAM" id="MobiDB-lite"/>
    </source>
</evidence>
<evidence type="ECO:0000313" key="3">
    <source>
        <dbReference type="EMBL" id="CAA2632995.1"/>
    </source>
</evidence>
<dbReference type="InterPro" id="IPR051143">
    <property type="entry name" value="TrkH_K-transport"/>
</dbReference>
<feature type="transmembrane region" description="Helical" evidence="2">
    <location>
        <begin position="118"/>
        <end position="140"/>
    </location>
</feature>
<keyword evidence="2" id="KW-0812">Transmembrane</keyword>
<dbReference type="EMBL" id="CACRZD030000016">
    <property type="protein sequence ID" value="CAA6672131.1"/>
    <property type="molecule type" value="Genomic_DNA"/>
</dbReference>
<sequence>MAPFLIGAWSVPGNRLRGFFYLSRRQLSCKARPFLKAVVRRYQWAAASADPFLLLLMFFVANSFVGFLLLMKLGPKPGRVGTGDLDLFFTAVSRQRCRASWQYSVSTTQMEAFSRGQVFVLILLMLTGGEGFTSLLLYHLNKAKITRENRKADPAMNIGEDVSISIALELPISGRRPWHIRLRCGVHFSGFAAIVIYLAFFAASEAREVLTNKGIHIGTSPSSSPCLPSQTVDLSSQTRTCFHLEKVRPLVLIIPLTPLAGKLSATVLPTWPEVGALELGTSSQEKTRNSRRLADPERRTASRLRSFVWEAPLRTPRPHHSGVDRRSIHHFVCLEWDSDVLRGSDLSTWQKAAASVFDMSVISPAILVLYVVPPPYTSVSPEEDEISVGQRRGGRRSSDLLWILTRAGGCVCMRSAYGNVGLSMGYSCGRRLKEDRSCKDGWYGFAGRWSNGGKMILIGAMVVGRLKRFNKRGGSAWKLT</sequence>
<dbReference type="AlphaFoldDB" id="A0A7I8JQT1"/>
<name>A0A7I8JQT1_SPIIN</name>
<feature type="compositionally biased region" description="Basic and acidic residues" evidence="1">
    <location>
        <begin position="285"/>
        <end position="299"/>
    </location>
</feature>
<feature type="transmembrane region" description="Helical" evidence="2">
    <location>
        <begin position="184"/>
        <end position="203"/>
    </location>
</feature>
<evidence type="ECO:0000256" key="2">
    <source>
        <dbReference type="SAM" id="Phobius"/>
    </source>
</evidence>
<reference evidence="3 4" key="1">
    <citation type="submission" date="2019-12" db="EMBL/GenBank/DDBJ databases">
        <authorList>
            <person name="Scholz U."/>
            <person name="Mascher M."/>
            <person name="Fiebig A."/>
        </authorList>
    </citation>
    <scope>NUCLEOTIDE SEQUENCE</scope>
</reference>
<feature type="transmembrane region" description="Helical" evidence="2">
    <location>
        <begin position="52"/>
        <end position="71"/>
    </location>
</feature>
<keyword evidence="2" id="KW-0472">Membrane</keyword>
<dbReference type="PANTHER" id="PTHR31064">
    <property type="entry name" value="POTASSIUM TRANSPORT PROTEIN DDB_G0292412-RELATED"/>
    <property type="match status" value="1"/>
</dbReference>
<evidence type="ECO:0000313" key="4">
    <source>
        <dbReference type="Proteomes" id="UP001189122"/>
    </source>
</evidence>
<dbReference type="PANTHER" id="PTHR31064:SF30">
    <property type="entry name" value="HIGH-AFFINITY POTASSIUM TRANSPORT PROTEIN-RELATED"/>
    <property type="match status" value="1"/>
</dbReference>
<organism evidence="3">
    <name type="scientific">Spirodela intermedia</name>
    <name type="common">Intermediate duckweed</name>
    <dbReference type="NCBI Taxonomy" id="51605"/>
    <lineage>
        <taxon>Eukaryota</taxon>
        <taxon>Viridiplantae</taxon>
        <taxon>Streptophyta</taxon>
        <taxon>Embryophyta</taxon>
        <taxon>Tracheophyta</taxon>
        <taxon>Spermatophyta</taxon>
        <taxon>Magnoliopsida</taxon>
        <taxon>Liliopsida</taxon>
        <taxon>Araceae</taxon>
        <taxon>Lemnoideae</taxon>
        <taxon>Spirodela</taxon>
    </lineage>
</organism>
<accession>A0A7I8JQT1</accession>
<dbReference type="GO" id="GO:0005886">
    <property type="term" value="C:plasma membrane"/>
    <property type="evidence" value="ECO:0007669"/>
    <property type="project" value="TreeGrafter"/>
</dbReference>
<feature type="region of interest" description="Disordered" evidence="1">
    <location>
        <begin position="279"/>
        <end position="299"/>
    </location>
</feature>
<dbReference type="EMBL" id="LR743603">
    <property type="protein sequence ID" value="CAA2632995.1"/>
    <property type="molecule type" value="Genomic_DNA"/>
</dbReference>
<dbReference type="GO" id="GO:0098662">
    <property type="term" value="P:inorganic cation transmembrane transport"/>
    <property type="evidence" value="ECO:0007669"/>
    <property type="project" value="UniProtKB-ARBA"/>
</dbReference>
<keyword evidence="2" id="KW-1133">Transmembrane helix</keyword>